<feature type="transmembrane region" description="Helical" evidence="1">
    <location>
        <begin position="6"/>
        <end position="27"/>
    </location>
</feature>
<organism evidence="3">
    <name type="scientific">uncultured Caudovirales phage</name>
    <dbReference type="NCBI Taxonomy" id="2100421"/>
    <lineage>
        <taxon>Viruses</taxon>
        <taxon>Duplodnaviria</taxon>
        <taxon>Heunggongvirae</taxon>
        <taxon>Uroviricota</taxon>
        <taxon>Caudoviricetes</taxon>
        <taxon>Peduoviridae</taxon>
        <taxon>Maltschvirus</taxon>
        <taxon>Maltschvirus maltsch</taxon>
    </lineage>
</organism>
<evidence type="ECO:0000313" key="3">
    <source>
        <dbReference type="EMBL" id="CAB4134327.1"/>
    </source>
</evidence>
<name>A0A6J5LMU5_9CAUD</name>
<reference evidence="3" key="1">
    <citation type="submission" date="2020-04" db="EMBL/GenBank/DDBJ databases">
        <authorList>
            <person name="Chiriac C."/>
            <person name="Salcher M."/>
            <person name="Ghai R."/>
            <person name="Kavagutti S V."/>
        </authorList>
    </citation>
    <scope>NUCLEOTIDE SEQUENCE</scope>
</reference>
<evidence type="ECO:0000313" key="2">
    <source>
        <dbReference type="EMBL" id="CAB4127759.1"/>
    </source>
</evidence>
<proteinExistence type="predicted"/>
<dbReference type="EMBL" id="LR796216">
    <property type="protein sequence ID" value="CAB4127759.1"/>
    <property type="molecule type" value="Genomic_DNA"/>
</dbReference>
<gene>
    <name evidence="3" type="ORF">UFOVP268_44</name>
    <name evidence="2" type="ORF">UFOVP97_26</name>
</gene>
<accession>A0A6J5LMU5</accession>
<dbReference type="EMBL" id="LR796286">
    <property type="protein sequence ID" value="CAB4134327.1"/>
    <property type="molecule type" value="Genomic_DNA"/>
</dbReference>
<keyword evidence="1" id="KW-0472">Membrane</keyword>
<sequence>MIYIGLIMVGIFLLSYFVFFLLWFNTLQESIMQLEKKLSNVTSSHVHIQTVVESISGKIDSLQSRIYQLTNKYEKQSEEVKVVQKRPMRSNGKSVKEKVMGL</sequence>
<keyword evidence="1" id="KW-1133">Transmembrane helix</keyword>
<evidence type="ECO:0000256" key="1">
    <source>
        <dbReference type="SAM" id="Phobius"/>
    </source>
</evidence>
<protein>
    <submittedName>
        <fullName evidence="3">Uncharacterized protein</fullName>
    </submittedName>
</protein>
<keyword evidence="1" id="KW-0812">Transmembrane</keyword>